<dbReference type="AlphaFoldDB" id="Q4ABP2"/>
<gene>
    <name evidence="1" type="primary">80A08_25</name>
</gene>
<organism evidence="1">
    <name type="scientific">Brassica rapa subsp. pekinensis</name>
    <name type="common">Chinese cabbage</name>
    <name type="synonym">Brassica pekinensis</name>
    <dbReference type="NCBI Taxonomy" id="51351"/>
    <lineage>
        <taxon>Eukaryota</taxon>
        <taxon>Viridiplantae</taxon>
        <taxon>Streptophyta</taxon>
        <taxon>Embryophyta</taxon>
        <taxon>Tracheophyta</taxon>
        <taxon>Spermatophyta</taxon>
        <taxon>Magnoliopsida</taxon>
        <taxon>eudicotyledons</taxon>
        <taxon>Gunneridae</taxon>
        <taxon>Pentapetalae</taxon>
        <taxon>rosids</taxon>
        <taxon>malvids</taxon>
        <taxon>Brassicales</taxon>
        <taxon>Brassicaceae</taxon>
        <taxon>Brassiceae</taxon>
        <taxon>Brassica</taxon>
    </lineage>
</organism>
<accession>Q4ABP2</accession>
<protein>
    <submittedName>
        <fullName evidence="1">80A08_25</fullName>
    </submittedName>
</protein>
<dbReference type="EMBL" id="AC155344">
    <property type="protein sequence ID" value="AAZ67610.1"/>
    <property type="molecule type" value="Genomic_DNA"/>
</dbReference>
<sequence length="75" mass="8710">MEDKGFELLVELGFLADWTTVSNGGGRWLNFFGRGHRFTVKTVKDMVANNRRMCHSRPRAIYKYFTLDATMTSIF</sequence>
<reference evidence="1" key="1">
    <citation type="submission" date="2005-08" db="EMBL/GenBank/DDBJ databases">
        <title>Complete sequence of a Brassica rapa BAC clone.</title>
        <authorList>
            <consortium name="KBGP"/>
            <person name="Yang T.J."/>
            <person name="Kim J.S."/>
            <person name="Kwon S.J."/>
            <person name="Kim J.A."/>
            <person name="Lim K.B."/>
            <person name="Jin M."/>
            <person name="Park J.Y."/>
            <person name="Lim M.H."/>
            <person name="Lim Y.P."/>
            <person name="Choi B.S."/>
            <person name="Park B.S."/>
        </authorList>
    </citation>
    <scope>NUCLEOTIDE SEQUENCE</scope>
    <source>
        <tissue evidence="1">Young Leaves</tissue>
    </source>
</reference>
<name>Q4ABP2_BRARP</name>
<evidence type="ECO:0000313" key="1">
    <source>
        <dbReference type="EMBL" id="AAZ67610.1"/>
    </source>
</evidence>
<proteinExistence type="predicted"/>